<accession>A0A561XIH1</accession>
<dbReference type="AlphaFoldDB" id="A0A561XIH1"/>
<gene>
    <name evidence="2" type="ORF">ATF69_3424</name>
</gene>
<keyword evidence="1" id="KW-0812">Transmembrane</keyword>
<organism evidence="2 3">
    <name type="scientific">Acidovorax delafieldii</name>
    <name type="common">Pseudomonas delafieldii</name>
    <dbReference type="NCBI Taxonomy" id="47920"/>
    <lineage>
        <taxon>Bacteria</taxon>
        <taxon>Pseudomonadati</taxon>
        <taxon>Pseudomonadota</taxon>
        <taxon>Betaproteobacteria</taxon>
        <taxon>Burkholderiales</taxon>
        <taxon>Comamonadaceae</taxon>
        <taxon>Acidovorax</taxon>
    </lineage>
</organism>
<feature type="transmembrane region" description="Helical" evidence="1">
    <location>
        <begin position="93"/>
        <end position="114"/>
    </location>
</feature>
<protein>
    <submittedName>
        <fullName evidence="2">Uncharacterized protein</fullName>
    </submittedName>
</protein>
<evidence type="ECO:0000313" key="3">
    <source>
        <dbReference type="Proteomes" id="UP000321485"/>
    </source>
</evidence>
<keyword evidence="1" id="KW-1133">Transmembrane helix</keyword>
<dbReference type="EMBL" id="VJWE01000015">
    <property type="protein sequence ID" value="TWG35857.1"/>
    <property type="molecule type" value="Genomic_DNA"/>
</dbReference>
<comment type="caution">
    <text evidence="2">The sequence shown here is derived from an EMBL/GenBank/DDBJ whole genome shotgun (WGS) entry which is preliminary data.</text>
</comment>
<proteinExistence type="predicted"/>
<reference evidence="2 3" key="1">
    <citation type="journal article" date="2015" name="Stand. Genomic Sci.">
        <title>Genomic Encyclopedia of Bacterial and Archaeal Type Strains, Phase III: the genomes of soil and plant-associated and newly described type strains.</title>
        <authorList>
            <person name="Whitman W.B."/>
            <person name="Woyke T."/>
            <person name="Klenk H.P."/>
            <person name="Zhou Y."/>
            <person name="Lilburn T.G."/>
            <person name="Beck B.J."/>
            <person name="De Vos P."/>
            <person name="Vandamme P."/>
            <person name="Eisen J.A."/>
            <person name="Garrity G."/>
            <person name="Hugenholtz P."/>
            <person name="Kyrpides N.C."/>
        </authorList>
    </citation>
    <scope>NUCLEOTIDE SEQUENCE [LARGE SCALE GENOMIC DNA]</scope>
    <source>
        <strain evidence="2 3">DSM 64</strain>
    </source>
</reference>
<feature type="transmembrane region" description="Helical" evidence="1">
    <location>
        <begin position="126"/>
        <end position="144"/>
    </location>
</feature>
<name>A0A561XIH1_ACIDE</name>
<evidence type="ECO:0000313" key="2">
    <source>
        <dbReference type="EMBL" id="TWG35857.1"/>
    </source>
</evidence>
<feature type="transmembrane region" description="Helical" evidence="1">
    <location>
        <begin position="16"/>
        <end position="36"/>
    </location>
</feature>
<sequence>MLHYLLHASAVPWQDQLLYAGLILLAIALVFAGFWWRRRAARPRQGDFAALVAQHNIAQALAAQAESPLKDAADAWQHTQHTMEQVTSGVERALALILALLSGLMCAISVSAVISDVWNFPAVDWSLFAFYAGLGGLCAWFTRVQWRIFRGRR</sequence>
<keyword evidence="1" id="KW-0472">Membrane</keyword>
<evidence type="ECO:0000256" key="1">
    <source>
        <dbReference type="SAM" id="Phobius"/>
    </source>
</evidence>
<dbReference type="Proteomes" id="UP000321485">
    <property type="component" value="Unassembled WGS sequence"/>
</dbReference>